<sequence length="595" mass="63724">MALVTPFTVAQSIVSTPGQPEHKGDPGKFEIVGNSLVSSQQIFLGLPDKMYIIDKVENNPVKINGHPAWAAEYRLSNNSQKAMDILTNTFCAGGNVLGNGTWLNVGGNQAVTVGGKPAGRQDGSTSAYRDPDGRRSLLTPCDDDSCKWYLSPFLSEQRWYPTVETLPNGSAIILGGCKSGGYVNDAAQANPTYEFFPSQGPAVTSPILENTLPANLYPLTWLLPSGKLLIQATWSTILLDYETGAETPLDDMLDAVRAYPAGAGTVMMPLTPANNWTATIMFCGGSDVPTDRWSSPDFVPIAQPASTSCVKITPDVSESYVHDDPLPERRSMTNFILLPDGKVLCLNGARTGTAGYGTRPWSIGQSFADDPVLTPVLYDPNAPAGSRWSSNGFAASTIPRMYHSTASLLPDGSVFVSGSNPNADYTTGSDVLFPTEYRTERFFPLYYNQRRPQPKGLISRLSYGGPAFDVVLDSDDLFGDISNVENATVVVIRTGFSTHSINMGQRMVVLQSSYTGFGNNTATLHVSQVPPNPSVLAPGPAFLFVVVKGVPSVGVQVMIGSGKIETQQILPIGPIPAPTISRIVVPEAVSYPHDC</sequence>
<evidence type="ECO:0000313" key="5">
    <source>
        <dbReference type="EMBL" id="KDR81169.1"/>
    </source>
</evidence>
<evidence type="ECO:0000259" key="4">
    <source>
        <dbReference type="Pfam" id="PF09118"/>
    </source>
</evidence>
<reference evidence="6" key="1">
    <citation type="journal article" date="2014" name="Proc. Natl. Acad. Sci. U.S.A.">
        <title>Extensive sampling of basidiomycete genomes demonstrates inadequacy of the white-rot/brown-rot paradigm for wood decay fungi.</title>
        <authorList>
            <person name="Riley R."/>
            <person name="Salamov A.A."/>
            <person name="Brown D.W."/>
            <person name="Nagy L.G."/>
            <person name="Floudas D."/>
            <person name="Held B.W."/>
            <person name="Levasseur A."/>
            <person name="Lombard V."/>
            <person name="Morin E."/>
            <person name="Otillar R."/>
            <person name="Lindquist E.A."/>
            <person name="Sun H."/>
            <person name="LaButti K.M."/>
            <person name="Schmutz J."/>
            <person name="Jabbour D."/>
            <person name="Luo H."/>
            <person name="Baker S.E."/>
            <person name="Pisabarro A.G."/>
            <person name="Walton J.D."/>
            <person name="Blanchette R.A."/>
            <person name="Henrissat B."/>
            <person name="Martin F."/>
            <person name="Cullen D."/>
            <person name="Hibbett D.S."/>
            <person name="Grigoriev I.V."/>
        </authorList>
    </citation>
    <scope>NUCLEOTIDE SEQUENCE [LARGE SCALE GENOMIC DNA]</scope>
    <source>
        <strain evidence="6">CBS 339.88</strain>
    </source>
</reference>
<dbReference type="Pfam" id="PF07250">
    <property type="entry name" value="Glyoxal_oxid_N"/>
    <property type="match status" value="1"/>
</dbReference>
<protein>
    <recommendedName>
        <fullName evidence="7">Galactose oxidase-like Early set domain-containing protein</fullName>
    </recommendedName>
</protein>
<keyword evidence="1" id="KW-0732">Signal</keyword>
<dbReference type="InterPro" id="IPR009880">
    <property type="entry name" value="Glyoxal_oxidase_N"/>
</dbReference>
<name>A0A067TML6_GALM3</name>
<dbReference type="SUPFAM" id="SSF50965">
    <property type="entry name" value="Galactose oxidase, central domain"/>
    <property type="match status" value="1"/>
</dbReference>
<evidence type="ECO:0000256" key="2">
    <source>
        <dbReference type="SAM" id="MobiDB-lite"/>
    </source>
</evidence>
<dbReference type="InterPro" id="IPR014756">
    <property type="entry name" value="Ig_E-set"/>
</dbReference>
<dbReference type="Pfam" id="PF09118">
    <property type="entry name" value="GO-like_E_set"/>
    <property type="match status" value="1"/>
</dbReference>
<dbReference type="Gene3D" id="2.130.10.80">
    <property type="entry name" value="Galactose oxidase/kelch, beta-propeller"/>
    <property type="match status" value="1"/>
</dbReference>
<evidence type="ECO:0008006" key="7">
    <source>
        <dbReference type="Google" id="ProtNLM"/>
    </source>
</evidence>
<dbReference type="CDD" id="cd02851">
    <property type="entry name" value="E_set_GO_C"/>
    <property type="match status" value="1"/>
</dbReference>
<dbReference type="Gene3D" id="2.60.40.10">
    <property type="entry name" value="Immunoglobulins"/>
    <property type="match status" value="1"/>
</dbReference>
<evidence type="ECO:0000256" key="1">
    <source>
        <dbReference type="ARBA" id="ARBA00022729"/>
    </source>
</evidence>
<feature type="domain" description="Glyoxal oxidase N-terminal" evidence="3">
    <location>
        <begin position="68"/>
        <end position="446"/>
    </location>
</feature>
<dbReference type="InterPro" id="IPR037293">
    <property type="entry name" value="Gal_Oxidase_central_sf"/>
</dbReference>
<dbReference type="InterPro" id="IPR015202">
    <property type="entry name" value="GO-like_E_set"/>
</dbReference>
<feature type="domain" description="Galactose oxidase-like Early set" evidence="4">
    <location>
        <begin position="451"/>
        <end position="559"/>
    </location>
</feature>
<dbReference type="InterPro" id="IPR013783">
    <property type="entry name" value="Ig-like_fold"/>
</dbReference>
<evidence type="ECO:0000259" key="3">
    <source>
        <dbReference type="Pfam" id="PF07250"/>
    </source>
</evidence>
<accession>A0A067TML6</accession>
<dbReference type="InterPro" id="IPR011043">
    <property type="entry name" value="Gal_Oxase/kelch_b-propeller"/>
</dbReference>
<organism evidence="5 6">
    <name type="scientific">Galerina marginata (strain CBS 339.88)</name>
    <dbReference type="NCBI Taxonomy" id="685588"/>
    <lineage>
        <taxon>Eukaryota</taxon>
        <taxon>Fungi</taxon>
        <taxon>Dikarya</taxon>
        <taxon>Basidiomycota</taxon>
        <taxon>Agaricomycotina</taxon>
        <taxon>Agaricomycetes</taxon>
        <taxon>Agaricomycetidae</taxon>
        <taxon>Agaricales</taxon>
        <taxon>Agaricineae</taxon>
        <taxon>Strophariaceae</taxon>
        <taxon>Galerina</taxon>
    </lineage>
</organism>
<dbReference type="PANTHER" id="PTHR32208:SF21">
    <property type="entry name" value="LOW QUALITY PROTEIN: ALDEHYDE OXIDASE GLOX-LIKE"/>
    <property type="match status" value="1"/>
</dbReference>
<evidence type="ECO:0000313" key="6">
    <source>
        <dbReference type="Proteomes" id="UP000027222"/>
    </source>
</evidence>
<dbReference type="OrthoDB" id="2019572at2759"/>
<proteinExistence type="predicted"/>
<dbReference type="SUPFAM" id="SSF81296">
    <property type="entry name" value="E set domains"/>
    <property type="match status" value="1"/>
</dbReference>
<dbReference type="EMBL" id="KL142371">
    <property type="protein sequence ID" value="KDR81169.1"/>
    <property type="molecule type" value="Genomic_DNA"/>
</dbReference>
<feature type="region of interest" description="Disordered" evidence="2">
    <location>
        <begin position="114"/>
        <end position="134"/>
    </location>
</feature>
<dbReference type="AlphaFoldDB" id="A0A067TML6"/>
<dbReference type="STRING" id="685588.A0A067TML6"/>
<gene>
    <name evidence="5" type="ORF">GALMADRAFT_265004</name>
</gene>
<dbReference type="HOGENOM" id="CLU_009630_3_0_1"/>
<dbReference type="Proteomes" id="UP000027222">
    <property type="component" value="Unassembled WGS sequence"/>
</dbReference>
<keyword evidence="6" id="KW-1185">Reference proteome</keyword>
<dbReference type="PANTHER" id="PTHR32208">
    <property type="entry name" value="SECRETED PROTEIN-RELATED"/>
    <property type="match status" value="1"/>
</dbReference>